<evidence type="ECO:0000313" key="4">
    <source>
        <dbReference type="Proteomes" id="UP000238217"/>
    </source>
</evidence>
<feature type="domain" description="Integrase catalytic" evidence="2">
    <location>
        <begin position="134"/>
        <end position="330"/>
    </location>
</feature>
<gene>
    <name evidence="3" type="ORF">BCL67_1501</name>
</gene>
<evidence type="ECO:0000256" key="1">
    <source>
        <dbReference type="SAM" id="MobiDB-lite"/>
    </source>
</evidence>
<evidence type="ECO:0000259" key="2">
    <source>
        <dbReference type="PROSITE" id="PS50994"/>
    </source>
</evidence>
<dbReference type="PROSITE" id="PS50994">
    <property type="entry name" value="INTEGRASE"/>
    <property type="match status" value="1"/>
</dbReference>
<dbReference type="InterPro" id="IPR012337">
    <property type="entry name" value="RNaseH-like_sf"/>
</dbReference>
<dbReference type="OrthoDB" id="2065409at2"/>
<comment type="caution">
    <text evidence="3">The sequence shown here is derived from an EMBL/GenBank/DDBJ whole genome shotgun (WGS) entry which is preliminary data.</text>
</comment>
<dbReference type="InterPro" id="IPR054353">
    <property type="entry name" value="IstA-like_C"/>
</dbReference>
<protein>
    <submittedName>
        <fullName evidence="3">Transposase</fullName>
    </submittedName>
</protein>
<name>A0A2T0YA45_9MICC</name>
<dbReference type="Pfam" id="PF22483">
    <property type="entry name" value="Mu-transpos_C_2"/>
    <property type="match status" value="1"/>
</dbReference>
<dbReference type="NCBIfam" id="NF033546">
    <property type="entry name" value="transpos_IS21"/>
    <property type="match status" value="1"/>
</dbReference>
<dbReference type="PANTHER" id="PTHR35004">
    <property type="entry name" value="TRANSPOSASE RV3428C-RELATED"/>
    <property type="match status" value="1"/>
</dbReference>
<dbReference type="SUPFAM" id="SSF53098">
    <property type="entry name" value="Ribonuclease H-like"/>
    <property type="match status" value="1"/>
</dbReference>
<dbReference type="Proteomes" id="UP000238217">
    <property type="component" value="Unassembled WGS sequence"/>
</dbReference>
<feature type="region of interest" description="Disordered" evidence="1">
    <location>
        <begin position="489"/>
        <end position="509"/>
    </location>
</feature>
<dbReference type="GO" id="GO:0015074">
    <property type="term" value="P:DNA integration"/>
    <property type="evidence" value="ECO:0007669"/>
    <property type="project" value="InterPro"/>
</dbReference>
<dbReference type="InterPro" id="IPR001584">
    <property type="entry name" value="Integrase_cat-core"/>
</dbReference>
<organism evidence="3 4">
    <name type="scientific">Nesterenkonia sandarakina</name>
    <dbReference type="NCBI Taxonomy" id="272918"/>
    <lineage>
        <taxon>Bacteria</taxon>
        <taxon>Bacillati</taxon>
        <taxon>Actinomycetota</taxon>
        <taxon>Actinomycetes</taxon>
        <taxon>Micrococcales</taxon>
        <taxon>Micrococcaceae</taxon>
        <taxon>Nesterenkonia</taxon>
    </lineage>
</organism>
<dbReference type="PANTHER" id="PTHR35004:SF8">
    <property type="entry name" value="TRANSPOSASE RV3428C-RELATED"/>
    <property type="match status" value="1"/>
</dbReference>
<dbReference type="EMBL" id="PVTY01000050">
    <property type="protein sequence ID" value="PRZ11571.1"/>
    <property type="molecule type" value="Genomic_DNA"/>
</dbReference>
<evidence type="ECO:0000313" key="3">
    <source>
        <dbReference type="EMBL" id="PRZ11571.1"/>
    </source>
</evidence>
<dbReference type="AlphaFoldDB" id="A0A2T0YA45"/>
<dbReference type="RefSeq" id="WP_106124213.1">
    <property type="nucleotide sequence ID" value="NZ_PVTY01000050.1"/>
</dbReference>
<keyword evidence="4" id="KW-1185">Reference proteome</keyword>
<accession>A0A2T0YA45</accession>
<sequence length="524" mass="58070">MVRKIKAKVVLQLRAEGLSGRAIAASQQISRNSVAEVLEAADAAGVRWDDISTRADAEVYSLLFPGRGEHESVFAEPEWSRVHREMARVGVTMKLLHGEYVDECAVSGSPAMGYDRFCKSYQQHVLVTGLASRIGHKAGQTVEVDWSGPTMQLVDVATGELSRVYLFVGCLPYSRYSFVEPTLDMKQDTWLRAHVAMFEYFSGSVPRIVPDNLKTGVIKHPREGEILLNDAYREMAGHYCAAVLPGRVRRPKDKASVENTVSHVATWVIAALRKHQFGTLAELKTAITGQLQAYNAEPFQKRAGSRASVFEAEEKALLRPLPAAAYEISRWVYGRRVARNGHVAWARNYYSVPYTHVGAKVDLRITDTMLEVHRGHQRLASHLLVPENVVNEYRTHDADLPAGPKYRQWDQPRVREWAQRVGPSAVIVVDRIFESVPVAEQGLNPALAVLRLTRRFSAERVEAACLIALAGPIRSPRYAHLRPILDTGQDKPGALTSRSPDGLPAEESGGYVRGASYYAAGGAR</sequence>
<proteinExistence type="predicted"/>
<reference evidence="3 4" key="1">
    <citation type="submission" date="2018-03" db="EMBL/GenBank/DDBJ databases">
        <title>Comparative analysis of microorganisms from saline springs in Andes Mountain Range, Colombia.</title>
        <authorList>
            <person name="Rubin E."/>
        </authorList>
    </citation>
    <scope>NUCLEOTIDE SEQUENCE [LARGE SCALE GENOMIC DNA]</scope>
    <source>
        <strain evidence="3 4">CG 35</strain>
    </source>
</reference>